<dbReference type="InterPro" id="IPR036388">
    <property type="entry name" value="WH-like_DNA-bd_sf"/>
</dbReference>
<dbReference type="SUPFAM" id="SSF46785">
    <property type="entry name" value="Winged helix' DNA-binding domain"/>
    <property type="match status" value="1"/>
</dbReference>
<protein>
    <recommendedName>
        <fullName evidence="6">PadR family transcriptional regulator</fullName>
    </recommendedName>
</protein>
<dbReference type="Gene3D" id="1.10.10.10">
    <property type="entry name" value="Winged helix-like DNA-binding domain superfamily/Winged helix DNA-binding domain"/>
    <property type="match status" value="1"/>
</dbReference>
<reference evidence="5" key="1">
    <citation type="journal article" date="2019" name="Int. J. Syst. Evol. Microbiol.">
        <title>The Global Catalogue of Microorganisms (GCM) 10K type strain sequencing project: providing services to taxonomists for standard genome sequencing and annotation.</title>
        <authorList>
            <consortium name="The Broad Institute Genomics Platform"/>
            <consortium name="The Broad Institute Genome Sequencing Center for Infectious Disease"/>
            <person name="Wu L."/>
            <person name="Ma J."/>
        </authorList>
    </citation>
    <scope>NUCLEOTIDE SEQUENCE [LARGE SCALE GENOMIC DNA]</scope>
    <source>
        <strain evidence="5">JCM 17388</strain>
    </source>
</reference>
<dbReference type="InterPro" id="IPR018309">
    <property type="entry name" value="Tscrpt_reg_PadR_C"/>
</dbReference>
<accession>A0ABP8AYQ8</accession>
<dbReference type="Proteomes" id="UP001501251">
    <property type="component" value="Unassembled WGS sequence"/>
</dbReference>
<dbReference type="Pfam" id="PF03551">
    <property type="entry name" value="PadR"/>
    <property type="match status" value="1"/>
</dbReference>
<dbReference type="PANTHER" id="PTHR43252">
    <property type="entry name" value="TRANSCRIPTIONAL REGULATOR YQJI"/>
    <property type="match status" value="1"/>
</dbReference>
<feature type="compositionally biased region" description="Basic and acidic residues" evidence="1">
    <location>
        <begin position="176"/>
        <end position="242"/>
    </location>
</feature>
<keyword evidence="5" id="KW-1185">Reference proteome</keyword>
<dbReference type="InterPro" id="IPR036390">
    <property type="entry name" value="WH_DNA-bd_sf"/>
</dbReference>
<dbReference type="EMBL" id="BAABAQ010000006">
    <property type="protein sequence ID" value="GAA4193497.1"/>
    <property type="molecule type" value="Genomic_DNA"/>
</dbReference>
<comment type="caution">
    <text evidence="4">The sequence shown here is derived from an EMBL/GenBank/DDBJ whole genome shotgun (WGS) entry which is preliminary data.</text>
</comment>
<evidence type="ECO:0008006" key="6">
    <source>
        <dbReference type="Google" id="ProtNLM"/>
    </source>
</evidence>
<gene>
    <name evidence="4" type="ORF">GCM10022252_36490</name>
</gene>
<name>A0ABP8AYQ8_9ACTN</name>
<evidence type="ECO:0000259" key="2">
    <source>
        <dbReference type="Pfam" id="PF03551"/>
    </source>
</evidence>
<evidence type="ECO:0000256" key="1">
    <source>
        <dbReference type="SAM" id="MobiDB-lite"/>
    </source>
</evidence>
<dbReference type="InterPro" id="IPR005149">
    <property type="entry name" value="Tscrpt_reg_PadR_N"/>
</dbReference>
<proteinExistence type="predicted"/>
<evidence type="ECO:0000313" key="4">
    <source>
        <dbReference type="EMBL" id="GAA4193497.1"/>
    </source>
</evidence>
<evidence type="ECO:0000313" key="5">
    <source>
        <dbReference type="Proteomes" id="UP001501251"/>
    </source>
</evidence>
<dbReference type="Pfam" id="PF10400">
    <property type="entry name" value="Vir_act_alpha_C"/>
    <property type="match status" value="1"/>
</dbReference>
<feature type="domain" description="Transcription regulator PadR N-terminal" evidence="2">
    <location>
        <begin position="7"/>
        <end position="77"/>
    </location>
</feature>
<feature type="region of interest" description="Disordered" evidence="1">
    <location>
        <begin position="174"/>
        <end position="242"/>
    </location>
</feature>
<organism evidence="4 5">
    <name type="scientific">Streptosporangium oxazolinicum</name>
    <dbReference type="NCBI Taxonomy" id="909287"/>
    <lineage>
        <taxon>Bacteria</taxon>
        <taxon>Bacillati</taxon>
        <taxon>Actinomycetota</taxon>
        <taxon>Actinomycetes</taxon>
        <taxon>Streptosporangiales</taxon>
        <taxon>Streptosporangiaceae</taxon>
        <taxon>Streptosporangium</taxon>
    </lineage>
</organism>
<feature type="domain" description="Transcription regulator PadR C-terminal" evidence="3">
    <location>
        <begin position="90"/>
        <end position="168"/>
    </location>
</feature>
<dbReference type="PANTHER" id="PTHR43252:SF2">
    <property type="entry name" value="TRANSCRIPTION REGULATOR, PADR-LIKE FAMILY"/>
    <property type="match status" value="1"/>
</dbReference>
<sequence>MSLRHALLGLLYEGPASGYDLMKLFEISLDNVWAATQSQLYGELGRLAAAGLIEVVAEGPRGRKEYALTEPGLVELRHWLTKVEPERVRRSDMLLRVFFLGTVDPAQASAYLARQGAVAAEQHERLSQIRPLTEGPEQVSIYGRLALEWGLRASVMEQEWAEWAAREIETFATAEATRDTRATPDAQDGRKAQDTQDEHDERGERDGEGERDGQPRGEHTTDAEHPDPGRETPEAGKATADR</sequence>
<dbReference type="RefSeq" id="WP_344919114.1">
    <property type="nucleotide sequence ID" value="NZ_BAABAQ010000006.1"/>
</dbReference>
<evidence type="ECO:0000259" key="3">
    <source>
        <dbReference type="Pfam" id="PF10400"/>
    </source>
</evidence>